<evidence type="ECO:0000256" key="1">
    <source>
        <dbReference type="ARBA" id="ARBA00022741"/>
    </source>
</evidence>
<dbReference type="GO" id="GO:0005524">
    <property type="term" value="F:ATP binding"/>
    <property type="evidence" value="ECO:0007669"/>
    <property type="project" value="UniProtKB-KW"/>
</dbReference>
<dbReference type="InterPro" id="IPR027417">
    <property type="entry name" value="P-loop_NTPase"/>
</dbReference>
<organism evidence="5">
    <name type="scientific">marine sediment metagenome</name>
    <dbReference type="NCBI Taxonomy" id="412755"/>
    <lineage>
        <taxon>unclassified sequences</taxon>
        <taxon>metagenomes</taxon>
        <taxon>ecological metagenomes</taxon>
    </lineage>
</organism>
<dbReference type="PANTHER" id="PTHR30258">
    <property type="entry name" value="TYPE II SECRETION SYSTEM PROTEIN GSPE-RELATED"/>
    <property type="match status" value="1"/>
</dbReference>
<dbReference type="EMBL" id="LAZR01000033">
    <property type="protein sequence ID" value="KKO01826.1"/>
    <property type="molecule type" value="Genomic_DNA"/>
</dbReference>
<sequence length="580" mass="64017">MAVIKDAPGSAKKGSGVMGKKPGQSGVGLKPGGEDSFFVGMSEDDRKEYLMNMTDAALLTGEVGEIDVTDNDRRRIAVFSNGVCAIATNSRWSPDVKAVLVKAKRVNVEPRYFLEVDTAFMVDLYEHFDKSYGMDDPDNDVPEVERQRKLKDLISLAASRKASDIHMRVLRRYTEVKIRVFGRVQEVGSMPPDEGMAVMQAAFSVASDVGENSSVMSFQQGALNMKSGVLPPGVDMLRLQYSPTSENRGALVARLKFSTPANEVEIDTLGYNDDQIRDIISFRRRTNGLYILAGKVSSGKTTTLQRTLNKMYLEKNKEISMFTIEEPVELELPGAIQCPVKKKPDGTDGFVEAMKSALRSDPNIIVVGEIRSKETAYLAIQAVMTGHALWSTVHAGYALGILDRLTDLGVESWKLEDPGIVRGLIYQRLCGVICKKCRTTMNQALERGRVSSELVEQMVHIFGKDADHLYARGKGCSECKLGLASRTVVAETVPTDPELLSLYSKGKRREMFQYWVKPVEEGGLGGRPVMHHALTKVGAGLLDIDEVEEEVDLVSEYIKNFSNLIPRLQQDVAELEATMA</sequence>
<dbReference type="SUPFAM" id="SSF52540">
    <property type="entry name" value="P-loop containing nucleoside triphosphate hydrolases"/>
    <property type="match status" value="1"/>
</dbReference>
<comment type="caution">
    <text evidence="5">The sequence shown here is derived from an EMBL/GenBank/DDBJ whole genome shotgun (WGS) entry which is preliminary data.</text>
</comment>
<dbReference type="AlphaFoldDB" id="A0A0F9V9L3"/>
<evidence type="ECO:0000256" key="2">
    <source>
        <dbReference type="ARBA" id="ARBA00022840"/>
    </source>
</evidence>
<reference evidence="5" key="1">
    <citation type="journal article" date="2015" name="Nature">
        <title>Complex archaea that bridge the gap between prokaryotes and eukaryotes.</title>
        <authorList>
            <person name="Spang A."/>
            <person name="Saw J.H."/>
            <person name="Jorgensen S.L."/>
            <person name="Zaremba-Niedzwiedzka K."/>
            <person name="Martijn J."/>
            <person name="Lind A.E."/>
            <person name="van Eijk R."/>
            <person name="Schleper C."/>
            <person name="Guy L."/>
            <person name="Ettema T.J."/>
        </authorList>
    </citation>
    <scope>NUCLEOTIDE SEQUENCE</scope>
</reference>
<evidence type="ECO:0000259" key="4">
    <source>
        <dbReference type="Pfam" id="PF00437"/>
    </source>
</evidence>
<dbReference type="GO" id="GO:0016887">
    <property type="term" value="F:ATP hydrolysis activity"/>
    <property type="evidence" value="ECO:0007669"/>
    <property type="project" value="TreeGrafter"/>
</dbReference>
<feature type="domain" description="Bacterial type II secretion system protein E" evidence="4">
    <location>
        <begin position="148"/>
        <end position="513"/>
    </location>
</feature>
<evidence type="ECO:0000313" key="5">
    <source>
        <dbReference type="EMBL" id="KKO01826.1"/>
    </source>
</evidence>
<proteinExistence type="predicted"/>
<dbReference type="Gene3D" id="3.40.50.300">
    <property type="entry name" value="P-loop containing nucleotide triphosphate hydrolases"/>
    <property type="match status" value="1"/>
</dbReference>
<keyword evidence="1" id="KW-0547">Nucleotide-binding</keyword>
<name>A0A0F9V9L3_9ZZZZ</name>
<evidence type="ECO:0000256" key="3">
    <source>
        <dbReference type="SAM" id="MobiDB-lite"/>
    </source>
</evidence>
<protein>
    <recommendedName>
        <fullName evidence="4">Bacterial type II secretion system protein E domain-containing protein</fullName>
    </recommendedName>
</protein>
<dbReference type="GO" id="GO:0005886">
    <property type="term" value="C:plasma membrane"/>
    <property type="evidence" value="ECO:0007669"/>
    <property type="project" value="TreeGrafter"/>
</dbReference>
<dbReference type="InterPro" id="IPR001482">
    <property type="entry name" value="T2SS/T4SS_dom"/>
</dbReference>
<dbReference type="Pfam" id="PF00437">
    <property type="entry name" value="T2SSE"/>
    <property type="match status" value="1"/>
</dbReference>
<gene>
    <name evidence="5" type="ORF">LCGC14_0111810</name>
</gene>
<dbReference type="Gene3D" id="3.30.450.90">
    <property type="match status" value="1"/>
</dbReference>
<accession>A0A0F9V9L3</accession>
<keyword evidence="2" id="KW-0067">ATP-binding</keyword>
<dbReference type="PANTHER" id="PTHR30258:SF1">
    <property type="entry name" value="PROTEIN TRANSPORT PROTEIN HOFB HOMOLOG"/>
    <property type="match status" value="1"/>
</dbReference>
<feature type="region of interest" description="Disordered" evidence="3">
    <location>
        <begin position="1"/>
        <end position="32"/>
    </location>
</feature>